<protein>
    <submittedName>
        <fullName evidence="10">GMC family oxidoreductase N-terminal domain-containing protein</fullName>
    </submittedName>
</protein>
<dbReference type="InterPro" id="IPR036188">
    <property type="entry name" value="FAD/NAD-bd_sf"/>
</dbReference>
<dbReference type="InterPro" id="IPR000172">
    <property type="entry name" value="GMC_OxRdtase_N"/>
</dbReference>
<feature type="domain" description="Glucose-methanol-choline oxidoreductase N-terminal" evidence="8">
    <location>
        <begin position="81"/>
        <end position="104"/>
    </location>
</feature>
<accession>A0AAU8DWX1</accession>
<dbReference type="PANTHER" id="PTHR11552:SF147">
    <property type="entry name" value="CHOLINE DEHYDROGENASE, MITOCHONDRIAL"/>
    <property type="match status" value="1"/>
</dbReference>
<dbReference type="InterPro" id="IPR012132">
    <property type="entry name" value="GMC_OxRdtase"/>
</dbReference>
<keyword evidence="5" id="KW-0560">Oxidoreductase</keyword>
<gene>
    <name evidence="10" type="ORF">ABVN21_14905</name>
</gene>
<feature type="binding site" evidence="6">
    <location>
        <position position="221"/>
    </location>
    <ligand>
        <name>FAD</name>
        <dbReference type="ChEBI" id="CHEBI:57692"/>
    </ligand>
</feature>
<comment type="similarity">
    <text evidence="2 7">Belongs to the GMC oxidoreductase family.</text>
</comment>
<dbReference type="EMBL" id="CP159258">
    <property type="protein sequence ID" value="XCG72053.1"/>
    <property type="molecule type" value="Genomic_DNA"/>
</dbReference>
<dbReference type="Gene3D" id="3.30.560.10">
    <property type="entry name" value="Glucose Oxidase, domain 3"/>
    <property type="match status" value="1"/>
</dbReference>
<evidence type="ECO:0000259" key="8">
    <source>
        <dbReference type="PROSITE" id="PS00623"/>
    </source>
</evidence>
<feature type="binding site" evidence="6">
    <location>
        <begin position="91"/>
        <end position="94"/>
    </location>
    <ligand>
        <name>FAD</name>
        <dbReference type="ChEBI" id="CHEBI:57692"/>
    </ligand>
</feature>
<name>A0AAU8DWX1_9PSED</name>
<keyword evidence="3 7" id="KW-0285">Flavoprotein</keyword>
<evidence type="ECO:0000256" key="1">
    <source>
        <dbReference type="ARBA" id="ARBA00001974"/>
    </source>
</evidence>
<evidence type="ECO:0000256" key="3">
    <source>
        <dbReference type="ARBA" id="ARBA00022630"/>
    </source>
</evidence>
<dbReference type="PROSITE" id="PS00624">
    <property type="entry name" value="GMC_OXRED_2"/>
    <property type="match status" value="1"/>
</dbReference>
<dbReference type="GO" id="GO:0050660">
    <property type="term" value="F:flavin adenine dinucleotide binding"/>
    <property type="evidence" value="ECO:0007669"/>
    <property type="project" value="InterPro"/>
</dbReference>
<sequence>MNEQYDYIIVGAGSAGCVLANRLSSRHSVSVLLIESGPDDTNALIAMPRGIGKLLTPGNPHVWDYKVSRAPQQAEDIWLKGRAIGGSSSINGMVYVRGAPEDYDAWEAAGCTGWGWDNMGRHFVELEDHALGAAPERGIGGPLKISVQSSGDPLCEAVLTAGVQAGTPRVDDINLANTAGPGGLGYQTQNIWHGQRYSAAKAFLDPVRNRPNLDVLTLTDVLWINFEDRRATSVTVRDSRGERAIDAGKEIIVCAGAIQSPKLLQLSGIGPAALLESHGIAVVKDAPQVGRNLREHFFLAMQYRVKSHSLNHRFFGLGLLRSVWQYYTGRKGPLTHSAHEIGGFVKTRPELDRPDAQIGISLYSLTYGEDEVVPEKQPGLTLGGYFMRPQSQGEVSIRSANPDVPPYICANYLQSATDRAAAISMYRWIRQLASQPALAPYLVGATTPSADAQSEEEILEAFKQWGGTAFHVSGTCRMGSDTESVLDPSLKVRGVSGLRVVDTSIMPALISGNTNAPAMAIALRAAEIIAAELANPQTATSGHLTGVAN</sequence>
<keyword evidence="4 6" id="KW-0274">FAD</keyword>
<reference evidence="10" key="1">
    <citation type="submission" date="2024-06" db="EMBL/GenBank/DDBJ databases">
        <title>The Caenorhabditis elegans bacterial microbiome influences microsporidia infection through nutrient limitation and inhibiting parasite invasion.</title>
        <authorList>
            <person name="Tamim El Jarkass H."/>
            <person name="Castelblanco S."/>
            <person name="Kaur M."/>
            <person name="Wan Y.C."/>
            <person name="Ellis A.E."/>
            <person name="Sheldon R.D."/>
            <person name="Lien E.C."/>
            <person name="Burton N.O."/>
            <person name="Wright G.D."/>
            <person name="Reinke A.W."/>
        </authorList>
    </citation>
    <scope>NUCLEOTIDE SEQUENCE</scope>
    <source>
        <strain evidence="10">MYb327</strain>
    </source>
</reference>
<evidence type="ECO:0000256" key="6">
    <source>
        <dbReference type="PIRSR" id="PIRSR000137-2"/>
    </source>
</evidence>
<evidence type="ECO:0000256" key="5">
    <source>
        <dbReference type="ARBA" id="ARBA00023002"/>
    </source>
</evidence>
<organism evidence="10">
    <name type="scientific">Pseudomonas sp. MYb327</name>
    <dbReference type="NCBI Taxonomy" id="2745230"/>
    <lineage>
        <taxon>Bacteria</taxon>
        <taxon>Pseudomonadati</taxon>
        <taxon>Pseudomonadota</taxon>
        <taxon>Gammaproteobacteria</taxon>
        <taxon>Pseudomonadales</taxon>
        <taxon>Pseudomonadaceae</taxon>
        <taxon>Pseudomonas</taxon>
    </lineage>
</organism>
<dbReference type="Pfam" id="PF05199">
    <property type="entry name" value="GMC_oxred_C"/>
    <property type="match status" value="1"/>
</dbReference>
<dbReference type="PIRSF" id="PIRSF000137">
    <property type="entry name" value="Alcohol_oxidase"/>
    <property type="match status" value="1"/>
</dbReference>
<dbReference type="PROSITE" id="PS00623">
    <property type="entry name" value="GMC_OXRED_1"/>
    <property type="match status" value="1"/>
</dbReference>
<dbReference type="InterPro" id="IPR007867">
    <property type="entry name" value="GMC_OxRtase_C"/>
</dbReference>
<proteinExistence type="inferred from homology"/>
<evidence type="ECO:0000256" key="2">
    <source>
        <dbReference type="ARBA" id="ARBA00010790"/>
    </source>
</evidence>
<comment type="cofactor">
    <cofactor evidence="1 6">
        <name>FAD</name>
        <dbReference type="ChEBI" id="CHEBI:57692"/>
    </cofactor>
</comment>
<feature type="domain" description="Glucose-methanol-choline oxidoreductase N-terminal" evidence="9">
    <location>
        <begin position="256"/>
        <end position="270"/>
    </location>
</feature>
<dbReference type="PANTHER" id="PTHR11552">
    <property type="entry name" value="GLUCOSE-METHANOL-CHOLINE GMC OXIDOREDUCTASE"/>
    <property type="match status" value="1"/>
</dbReference>
<evidence type="ECO:0000256" key="4">
    <source>
        <dbReference type="ARBA" id="ARBA00022827"/>
    </source>
</evidence>
<evidence type="ECO:0000259" key="9">
    <source>
        <dbReference type="PROSITE" id="PS00624"/>
    </source>
</evidence>
<evidence type="ECO:0000313" key="10">
    <source>
        <dbReference type="EMBL" id="XCG72053.1"/>
    </source>
</evidence>
<dbReference type="GO" id="GO:0016614">
    <property type="term" value="F:oxidoreductase activity, acting on CH-OH group of donors"/>
    <property type="evidence" value="ECO:0007669"/>
    <property type="project" value="InterPro"/>
</dbReference>
<dbReference type="Gene3D" id="3.50.50.60">
    <property type="entry name" value="FAD/NAD(P)-binding domain"/>
    <property type="match status" value="1"/>
</dbReference>
<dbReference type="SUPFAM" id="SSF51905">
    <property type="entry name" value="FAD/NAD(P)-binding domain"/>
    <property type="match status" value="1"/>
</dbReference>
<dbReference type="Pfam" id="PF00732">
    <property type="entry name" value="GMC_oxred_N"/>
    <property type="match status" value="1"/>
</dbReference>
<dbReference type="RefSeq" id="WP_339552880.1">
    <property type="nucleotide sequence ID" value="NZ_CP159258.1"/>
</dbReference>
<evidence type="ECO:0000256" key="7">
    <source>
        <dbReference type="RuleBase" id="RU003968"/>
    </source>
</evidence>
<dbReference type="SUPFAM" id="SSF54373">
    <property type="entry name" value="FAD-linked reductases, C-terminal domain"/>
    <property type="match status" value="1"/>
</dbReference>
<dbReference type="AlphaFoldDB" id="A0AAU8DWX1"/>